<feature type="signal peptide" evidence="1">
    <location>
        <begin position="1"/>
        <end position="28"/>
    </location>
</feature>
<evidence type="ECO:0000313" key="2">
    <source>
        <dbReference type="EMBL" id="MCH5600108.1"/>
    </source>
</evidence>
<protein>
    <recommendedName>
        <fullName evidence="4">Carboxypeptidase regulatory-like domain-containing protein</fullName>
    </recommendedName>
</protein>
<evidence type="ECO:0008006" key="4">
    <source>
        <dbReference type="Google" id="ProtNLM"/>
    </source>
</evidence>
<organism evidence="2 3">
    <name type="scientific">Niabella ginsengisoli</name>
    <dbReference type="NCBI Taxonomy" id="522298"/>
    <lineage>
        <taxon>Bacteria</taxon>
        <taxon>Pseudomonadati</taxon>
        <taxon>Bacteroidota</taxon>
        <taxon>Chitinophagia</taxon>
        <taxon>Chitinophagales</taxon>
        <taxon>Chitinophagaceae</taxon>
        <taxon>Niabella</taxon>
    </lineage>
</organism>
<gene>
    <name evidence="2" type="ORF">MKP09_20390</name>
</gene>
<feature type="chain" id="PRO_5047174612" description="Carboxypeptidase regulatory-like domain-containing protein" evidence="1">
    <location>
        <begin position="29"/>
        <end position="66"/>
    </location>
</feature>
<dbReference type="Proteomes" id="UP001202248">
    <property type="component" value="Unassembled WGS sequence"/>
</dbReference>
<reference evidence="2 3" key="1">
    <citation type="submission" date="2022-02" db="EMBL/GenBank/DDBJ databases">
        <authorList>
            <person name="Min J."/>
        </authorList>
    </citation>
    <scope>NUCLEOTIDE SEQUENCE [LARGE SCALE GENOMIC DNA]</scope>
    <source>
        <strain evidence="2 3">GR10-1</strain>
    </source>
</reference>
<sequence length="66" mass="7187">MIRTNLSAPIFNFLIFIALCLFSQSAYAKGFNDEVAGSIKGTVTTSDGQPAFGVNVTVKILKKRLY</sequence>
<name>A0ABS9SP32_9BACT</name>
<evidence type="ECO:0000256" key="1">
    <source>
        <dbReference type="SAM" id="SignalP"/>
    </source>
</evidence>
<dbReference type="RefSeq" id="WP_240832121.1">
    <property type="nucleotide sequence ID" value="NZ_JAKWBL010000004.1"/>
</dbReference>
<accession>A0ABS9SP32</accession>
<proteinExistence type="predicted"/>
<dbReference type="EMBL" id="JAKWBL010000004">
    <property type="protein sequence ID" value="MCH5600108.1"/>
    <property type="molecule type" value="Genomic_DNA"/>
</dbReference>
<keyword evidence="3" id="KW-1185">Reference proteome</keyword>
<evidence type="ECO:0000313" key="3">
    <source>
        <dbReference type="Proteomes" id="UP001202248"/>
    </source>
</evidence>
<keyword evidence="1" id="KW-0732">Signal</keyword>
<comment type="caution">
    <text evidence="2">The sequence shown here is derived from an EMBL/GenBank/DDBJ whole genome shotgun (WGS) entry which is preliminary data.</text>
</comment>